<reference evidence="2 3" key="1">
    <citation type="journal article" date="2018" name="Genome Biol. Evol.">
        <title>Multiple Roots of Fruiting Body Formation in Amoebozoa.</title>
        <authorList>
            <person name="Hillmann F."/>
            <person name="Forbes G."/>
            <person name="Novohradska S."/>
            <person name="Ferling I."/>
            <person name="Riege K."/>
            <person name="Groth M."/>
            <person name="Westermann M."/>
            <person name="Marz M."/>
            <person name="Spaller T."/>
            <person name="Winckler T."/>
            <person name="Schaap P."/>
            <person name="Glockner G."/>
        </authorList>
    </citation>
    <scope>NUCLEOTIDE SEQUENCE [LARGE SCALE GENOMIC DNA]</scope>
    <source>
        <strain evidence="2 3">Jena</strain>
    </source>
</reference>
<evidence type="ECO:0000256" key="1">
    <source>
        <dbReference type="SAM" id="MobiDB-lite"/>
    </source>
</evidence>
<evidence type="ECO:0000313" key="3">
    <source>
        <dbReference type="Proteomes" id="UP000241769"/>
    </source>
</evidence>
<name>A0A2P6NQM9_9EUKA</name>
<gene>
    <name evidence="2" type="ORF">PROFUN_05385</name>
</gene>
<feature type="compositionally biased region" description="Basic and acidic residues" evidence="1">
    <location>
        <begin position="137"/>
        <end position="147"/>
    </location>
</feature>
<sequence>MQLFCGKCKEEKTLDPVTKVRLNVSHKKVLTKNDDGTTSETLRPKVQPNVRLYRGECETCHSKLNRIHSVVPEYEHLFAEEVSELEESVRNEWQEKEKANADKPKKVYTPEQIEIRKSRKAAKKAEKKAASETQKAAAEKEKAAELIKKRKASEDSSDAPEAKKRKSSPKPSIESLLTPAQFVLLGELQDDLKEASGKGSQAVEDGITIVSLIENGFDVYIHVPKSAIVNVSSFLKNQTK</sequence>
<dbReference type="Proteomes" id="UP000241769">
    <property type="component" value="Unassembled WGS sequence"/>
</dbReference>
<feature type="region of interest" description="Disordered" evidence="1">
    <location>
        <begin position="118"/>
        <end position="172"/>
    </location>
</feature>
<accession>A0A2P6NQM9</accession>
<proteinExistence type="predicted"/>
<dbReference type="AlphaFoldDB" id="A0A2P6NQM9"/>
<comment type="caution">
    <text evidence="2">The sequence shown here is derived from an EMBL/GenBank/DDBJ whole genome shotgun (WGS) entry which is preliminary data.</text>
</comment>
<keyword evidence="3" id="KW-1185">Reference proteome</keyword>
<dbReference type="EMBL" id="MDYQ01000033">
    <property type="protein sequence ID" value="PRP86244.1"/>
    <property type="molecule type" value="Genomic_DNA"/>
</dbReference>
<organism evidence="2 3">
    <name type="scientific">Planoprotostelium fungivorum</name>
    <dbReference type="NCBI Taxonomy" id="1890364"/>
    <lineage>
        <taxon>Eukaryota</taxon>
        <taxon>Amoebozoa</taxon>
        <taxon>Evosea</taxon>
        <taxon>Variosea</taxon>
        <taxon>Cavosteliida</taxon>
        <taxon>Cavosteliaceae</taxon>
        <taxon>Planoprotostelium</taxon>
    </lineage>
</organism>
<protein>
    <submittedName>
        <fullName evidence="2">Biopolymer transport protein TolA</fullName>
    </submittedName>
</protein>
<evidence type="ECO:0000313" key="2">
    <source>
        <dbReference type="EMBL" id="PRP86244.1"/>
    </source>
</evidence>
<dbReference type="InParanoid" id="A0A2P6NQM9"/>